<evidence type="ECO:0000256" key="3">
    <source>
        <dbReference type="ARBA" id="ARBA00022884"/>
    </source>
</evidence>
<sequence length="90" mass="10652">MDTDVQKEKKSKLVLQGIVASDKMDKTIVVEIRMRKLHPLYKKYVTRSKRVKAHDEKNDAHIGDTVRVEECRPLSKEKHWRLIEIVERAK</sequence>
<proteinExistence type="inferred from homology"/>
<dbReference type="GO" id="GO:0019843">
    <property type="term" value="F:rRNA binding"/>
    <property type="evidence" value="ECO:0007669"/>
    <property type="project" value="UniProtKB-KW"/>
</dbReference>
<evidence type="ECO:0000256" key="4">
    <source>
        <dbReference type="ARBA" id="ARBA00022980"/>
    </source>
</evidence>
<dbReference type="NCBIfam" id="NF004123">
    <property type="entry name" value="PRK05610.1"/>
    <property type="match status" value="1"/>
</dbReference>
<dbReference type="CDD" id="cd00364">
    <property type="entry name" value="Ribosomal_uS17"/>
    <property type="match status" value="1"/>
</dbReference>
<dbReference type="NCBIfam" id="TIGR03635">
    <property type="entry name" value="uS17_bact"/>
    <property type="match status" value="1"/>
</dbReference>
<keyword evidence="3" id="KW-0694">RNA-binding</keyword>
<dbReference type="InterPro" id="IPR019984">
    <property type="entry name" value="Ribosomal_uS17_bact/chlr"/>
</dbReference>
<name>A0A644TCX3_9ZZZZ</name>
<evidence type="ECO:0000256" key="5">
    <source>
        <dbReference type="ARBA" id="ARBA00023274"/>
    </source>
</evidence>
<protein>
    <submittedName>
        <fullName evidence="6">30S ribosomal protein S17</fullName>
    </submittedName>
</protein>
<comment type="caution">
    <text evidence="6">The sequence shown here is derived from an EMBL/GenBank/DDBJ whole genome shotgun (WGS) entry which is preliminary data.</text>
</comment>
<dbReference type="HAMAP" id="MF_01345_B">
    <property type="entry name" value="Ribosomal_uS17_B"/>
    <property type="match status" value="1"/>
</dbReference>
<evidence type="ECO:0000313" key="6">
    <source>
        <dbReference type="EMBL" id="MPL64619.1"/>
    </source>
</evidence>
<keyword evidence="2" id="KW-0699">rRNA-binding</keyword>
<dbReference type="GO" id="GO:0006412">
    <property type="term" value="P:translation"/>
    <property type="evidence" value="ECO:0007669"/>
    <property type="project" value="InterPro"/>
</dbReference>
<dbReference type="Pfam" id="PF00366">
    <property type="entry name" value="Ribosomal_S17"/>
    <property type="match status" value="1"/>
</dbReference>
<dbReference type="GO" id="GO:0003735">
    <property type="term" value="F:structural constituent of ribosome"/>
    <property type="evidence" value="ECO:0007669"/>
    <property type="project" value="InterPro"/>
</dbReference>
<dbReference type="PANTHER" id="PTHR10744:SF1">
    <property type="entry name" value="SMALL RIBOSOMAL SUBUNIT PROTEIN US17M"/>
    <property type="match status" value="1"/>
</dbReference>
<dbReference type="InterPro" id="IPR012340">
    <property type="entry name" value="NA-bd_OB-fold"/>
</dbReference>
<evidence type="ECO:0000256" key="1">
    <source>
        <dbReference type="ARBA" id="ARBA00010254"/>
    </source>
</evidence>
<dbReference type="SUPFAM" id="SSF50249">
    <property type="entry name" value="Nucleic acid-binding proteins"/>
    <property type="match status" value="1"/>
</dbReference>
<organism evidence="6">
    <name type="scientific">bioreactor metagenome</name>
    <dbReference type="NCBI Taxonomy" id="1076179"/>
    <lineage>
        <taxon>unclassified sequences</taxon>
        <taxon>metagenomes</taxon>
        <taxon>ecological metagenomes</taxon>
    </lineage>
</organism>
<dbReference type="InterPro" id="IPR000266">
    <property type="entry name" value="Ribosomal_uS17"/>
</dbReference>
<comment type="similarity">
    <text evidence="1">Belongs to the universal ribosomal protein uS17 family.</text>
</comment>
<dbReference type="PROSITE" id="PS00056">
    <property type="entry name" value="RIBOSOMAL_S17"/>
    <property type="match status" value="1"/>
</dbReference>
<keyword evidence="4 6" id="KW-0689">Ribosomal protein</keyword>
<accession>A0A644TCX3</accession>
<dbReference type="AlphaFoldDB" id="A0A644TCX3"/>
<reference evidence="6" key="1">
    <citation type="submission" date="2019-08" db="EMBL/GenBank/DDBJ databases">
        <authorList>
            <person name="Kucharzyk K."/>
            <person name="Murdoch R.W."/>
            <person name="Higgins S."/>
            <person name="Loffler F."/>
        </authorList>
    </citation>
    <scope>NUCLEOTIDE SEQUENCE</scope>
</reference>
<dbReference type="InterPro" id="IPR019979">
    <property type="entry name" value="Ribosomal_uS17_CS"/>
</dbReference>
<dbReference type="EMBL" id="VSSQ01000025">
    <property type="protein sequence ID" value="MPL64619.1"/>
    <property type="molecule type" value="Genomic_DNA"/>
</dbReference>
<gene>
    <name evidence="6" type="primary">rpsQ_4</name>
    <name evidence="6" type="ORF">SDC9_10274</name>
</gene>
<dbReference type="PRINTS" id="PR00973">
    <property type="entry name" value="RIBOSOMALS17"/>
</dbReference>
<evidence type="ECO:0000256" key="2">
    <source>
        <dbReference type="ARBA" id="ARBA00022730"/>
    </source>
</evidence>
<dbReference type="PANTHER" id="PTHR10744">
    <property type="entry name" value="40S RIBOSOMAL PROTEIN S11 FAMILY MEMBER"/>
    <property type="match status" value="1"/>
</dbReference>
<dbReference type="GO" id="GO:0022627">
    <property type="term" value="C:cytosolic small ribosomal subunit"/>
    <property type="evidence" value="ECO:0007669"/>
    <property type="project" value="TreeGrafter"/>
</dbReference>
<dbReference type="Gene3D" id="2.40.50.140">
    <property type="entry name" value="Nucleic acid-binding proteins"/>
    <property type="match status" value="1"/>
</dbReference>
<keyword evidence="5" id="KW-0687">Ribonucleoprotein</keyword>